<dbReference type="Pfam" id="PF04545">
    <property type="entry name" value="Sigma70_r4"/>
    <property type="match status" value="1"/>
</dbReference>
<evidence type="ECO:0000259" key="1">
    <source>
        <dbReference type="Pfam" id="PF04545"/>
    </source>
</evidence>
<dbReference type="SUPFAM" id="SSF88659">
    <property type="entry name" value="Sigma3 and sigma4 domains of RNA polymerase sigma factors"/>
    <property type="match status" value="1"/>
</dbReference>
<dbReference type="GO" id="GO:0006352">
    <property type="term" value="P:DNA-templated transcription initiation"/>
    <property type="evidence" value="ECO:0007669"/>
    <property type="project" value="InterPro"/>
</dbReference>
<dbReference type="InterPro" id="IPR013324">
    <property type="entry name" value="RNA_pol_sigma_r3/r4-like"/>
</dbReference>
<gene>
    <name evidence="2" type="ORF">S06H3_57221</name>
</gene>
<dbReference type="InterPro" id="IPR036388">
    <property type="entry name" value="WH-like_DNA-bd_sf"/>
</dbReference>
<organism evidence="2">
    <name type="scientific">marine sediment metagenome</name>
    <dbReference type="NCBI Taxonomy" id="412755"/>
    <lineage>
        <taxon>unclassified sequences</taxon>
        <taxon>metagenomes</taxon>
        <taxon>ecological metagenomes</taxon>
    </lineage>
</organism>
<feature type="non-terminal residue" evidence="2">
    <location>
        <position position="1"/>
    </location>
</feature>
<feature type="domain" description="RNA polymerase sigma-70 region 4" evidence="1">
    <location>
        <begin position="1"/>
        <end position="29"/>
    </location>
</feature>
<dbReference type="InterPro" id="IPR007630">
    <property type="entry name" value="RNA_pol_sigma70_r4"/>
</dbReference>
<dbReference type="PRINTS" id="PR00046">
    <property type="entry name" value="SIGMA70FCT"/>
</dbReference>
<sequence>PRSLAKVAQIMGVSRERIRQIEAKALQKLMHPTKKRALGIEIKKKSRY</sequence>
<comment type="caution">
    <text evidence="2">The sequence shown here is derived from an EMBL/GenBank/DDBJ whole genome shotgun (WGS) entry which is preliminary data.</text>
</comment>
<reference evidence="2" key="1">
    <citation type="journal article" date="2014" name="Front. Microbiol.">
        <title>High frequency of phylogenetically diverse reductive dehalogenase-homologous genes in deep subseafloor sedimentary metagenomes.</title>
        <authorList>
            <person name="Kawai M."/>
            <person name="Futagami T."/>
            <person name="Toyoda A."/>
            <person name="Takaki Y."/>
            <person name="Nishi S."/>
            <person name="Hori S."/>
            <person name="Arai W."/>
            <person name="Tsubouchi T."/>
            <person name="Morono Y."/>
            <person name="Uchiyama I."/>
            <person name="Ito T."/>
            <person name="Fujiyama A."/>
            <person name="Inagaki F."/>
            <person name="Takami H."/>
        </authorList>
    </citation>
    <scope>NUCLEOTIDE SEQUENCE</scope>
    <source>
        <strain evidence="2">Expedition CK06-06</strain>
    </source>
</reference>
<accession>X1PPX4</accession>
<dbReference type="GO" id="GO:0003700">
    <property type="term" value="F:DNA-binding transcription factor activity"/>
    <property type="evidence" value="ECO:0007669"/>
    <property type="project" value="InterPro"/>
</dbReference>
<name>X1PPX4_9ZZZZ</name>
<dbReference type="AlphaFoldDB" id="X1PPX4"/>
<protein>
    <recommendedName>
        <fullName evidence="1">RNA polymerase sigma-70 region 4 domain-containing protein</fullName>
    </recommendedName>
</protein>
<dbReference type="InterPro" id="IPR000943">
    <property type="entry name" value="RNA_pol_sigma70"/>
</dbReference>
<proteinExistence type="predicted"/>
<dbReference type="Gene3D" id="1.10.10.10">
    <property type="entry name" value="Winged helix-like DNA-binding domain superfamily/Winged helix DNA-binding domain"/>
    <property type="match status" value="1"/>
</dbReference>
<dbReference type="EMBL" id="BARV01036906">
    <property type="protein sequence ID" value="GAI57908.1"/>
    <property type="molecule type" value="Genomic_DNA"/>
</dbReference>
<evidence type="ECO:0000313" key="2">
    <source>
        <dbReference type="EMBL" id="GAI57908.1"/>
    </source>
</evidence>